<keyword evidence="1" id="KW-1133">Transmembrane helix</keyword>
<proteinExistence type="predicted"/>
<reference evidence="2" key="1">
    <citation type="submission" date="2023-05" db="EMBL/GenBank/DDBJ databases">
        <title>Nepenthes gracilis genome sequencing.</title>
        <authorList>
            <person name="Fukushima K."/>
        </authorList>
    </citation>
    <scope>NUCLEOTIDE SEQUENCE</scope>
    <source>
        <strain evidence="2">SING2019-196</strain>
    </source>
</reference>
<keyword evidence="3" id="KW-1185">Reference proteome</keyword>
<evidence type="ECO:0000313" key="3">
    <source>
        <dbReference type="Proteomes" id="UP001279734"/>
    </source>
</evidence>
<feature type="transmembrane region" description="Helical" evidence="1">
    <location>
        <begin position="69"/>
        <end position="90"/>
    </location>
</feature>
<dbReference type="AlphaFoldDB" id="A0AAD3S674"/>
<protein>
    <submittedName>
        <fullName evidence="2">Uncharacterized protein</fullName>
    </submittedName>
</protein>
<evidence type="ECO:0000256" key="1">
    <source>
        <dbReference type="SAM" id="Phobius"/>
    </source>
</evidence>
<keyword evidence="1" id="KW-0812">Transmembrane</keyword>
<sequence>MIVLWACDAQCCALSTKGSMLSIHMRNPMIALRFAWISFVLRRLYEVVNAILLLENYAGERWNAVVRLAWWWMAESGLVFCTLACPWPLVRCVFDYIFIRIGGFVKLGLGF</sequence>
<organism evidence="2 3">
    <name type="scientific">Nepenthes gracilis</name>
    <name type="common">Slender pitcher plant</name>
    <dbReference type="NCBI Taxonomy" id="150966"/>
    <lineage>
        <taxon>Eukaryota</taxon>
        <taxon>Viridiplantae</taxon>
        <taxon>Streptophyta</taxon>
        <taxon>Embryophyta</taxon>
        <taxon>Tracheophyta</taxon>
        <taxon>Spermatophyta</taxon>
        <taxon>Magnoliopsida</taxon>
        <taxon>eudicotyledons</taxon>
        <taxon>Gunneridae</taxon>
        <taxon>Pentapetalae</taxon>
        <taxon>Caryophyllales</taxon>
        <taxon>Nepenthaceae</taxon>
        <taxon>Nepenthes</taxon>
    </lineage>
</organism>
<dbReference type="EMBL" id="BSYO01000005">
    <property type="protein sequence ID" value="GMH05096.1"/>
    <property type="molecule type" value="Genomic_DNA"/>
</dbReference>
<evidence type="ECO:0000313" key="2">
    <source>
        <dbReference type="EMBL" id="GMH05096.1"/>
    </source>
</evidence>
<comment type="caution">
    <text evidence="2">The sequence shown here is derived from an EMBL/GenBank/DDBJ whole genome shotgun (WGS) entry which is preliminary data.</text>
</comment>
<dbReference type="Proteomes" id="UP001279734">
    <property type="component" value="Unassembled WGS sequence"/>
</dbReference>
<keyword evidence="1" id="KW-0472">Membrane</keyword>
<gene>
    <name evidence="2" type="ORF">Nepgr_006936</name>
</gene>
<accession>A0AAD3S674</accession>
<name>A0AAD3S674_NEPGR</name>